<keyword evidence="6" id="KW-0812">Transmembrane</keyword>
<dbReference type="PIRSF" id="PIRSF000441">
    <property type="entry name" value="CysE"/>
    <property type="match status" value="1"/>
</dbReference>
<dbReference type="InterPro" id="IPR045304">
    <property type="entry name" value="LbH_SAT"/>
</dbReference>
<comment type="caution">
    <text evidence="7">The sequence shown here is derived from an EMBL/GenBank/DDBJ whole genome shotgun (WGS) entry which is preliminary data.</text>
</comment>
<dbReference type="InterPro" id="IPR011004">
    <property type="entry name" value="Trimer_LpxA-like_sf"/>
</dbReference>
<comment type="catalytic activity">
    <reaction evidence="5">
        <text>L-serine + acetyl-CoA = O-acetyl-L-serine + CoA</text>
        <dbReference type="Rhea" id="RHEA:24560"/>
        <dbReference type="ChEBI" id="CHEBI:33384"/>
        <dbReference type="ChEBI" id="CHEBI:57287"/>
        <dbReference type="ChEBI" id="CHEBI:57288"/>
        <dbReference type="ChEBI" id="CHEBI:58340"/>
        <dbReference type="EC" id="2.3.1.30"/>
    </reaction>
</comment>
<keyword evidence="6" id="KW-0472">Membrane</keyword>
<keyword evidence="2 5" id="KW-0808">Transferase</keyword>
<feature type="transmembrane region" description="Helical" evidence="6">
    <location>
        <begin position="21"/>
        <end position="40"/>
    </location>
</feature>
<dbReference type="InterPro" id="IPR018357">
    <property type="entry name" value="Hexapep_transf_CS"/>
</dbReference>
<dbReference type="GO" id="GO:0005737">
    <property type="term" value="C:cytoplasm"/>
    <property type="evidence" value="ECO:0007669"/>
    <property type="project" value="InterPro"/>
</dbReference>
<reference evidence="7" key="1">
    <citation type="submission" date="2022-01" db="EMBL/GenBank/DDBJ databases">
        <title>Genome sequencing of Zunongwangia sp. M21534 genome.</title>
        <authorList>
            <person name="Chen Y."/>
            <person name="Dong C."/>
            <person name="Shao Z."/>
        </authorList>
    </citation>
    <scope>NUCLEOTIDE SEQUENCE</scope>
    <source>
        <strain evidence="7">MCCC M21534</strain>
    </source>
</reference>
<dbReference type="Gene3D" id="2.160.10.10">
    <property type="entry name" value="Hexapeptide repeat proteins"/>
    <property type="match status" value="1"/>
</dbReference>
<dbReference type="GO" id="GO:0006535">
    <property type="term" value="P:cysteine biosynthetic process from serine"/>
    <property type="evidence" value="ECO:0007669"/>
    <property type="project" value="InterPro"/>
</dbReference>
<sequence>MMSVSRDFNALAEHCGSKLKVFAKIMFYVALFFRISHFLYKIKLVPFSRLFWLLNRVLFSIDIDPRAVIKGGLVILHGAGIVIGKSVIINGNVKIYQGVTLGGNNGKKRKVGGSFFSQPIIEENVVIGINAVVLGPVILEKKVNIGANAIVTKDVPANSTVVSNNKILNKNNL</sequence>
<evidence type="ECO:0000256" key="4">
    <source>
        <dbReference type="ARBA" id="ARBA00023315"/>
    </source>
</evidence>
<dbReference type="PROSITE" id="PS00101">
    <property type="entry name" value="HEXAPEP_TRANSFERASES"/>
    <property type="match status" value="1"/>
</dbReference>
<dbReference type="Proteomes" id="UP001139521">
    <property type="component" value="Unassembled WGS sequence"/>
</dbReference>
<keyword evidence="4 5" id="KW-0012">Acyltransferase</keyword>
<keyword evidence="8" id="KW-1185">Reference proteome</keyword>
<evidence type="ECO:0000256" key="2">
    <source>
        <dbReference type="ARBA" id="ARBA00022679"/>
    </source>
</evidence>
<evidence type="ECO:0000313" key="7">
    <source>
        <dbReference type="EMBL" id="MCL6216759.1"/>
    </source>
</evidence>
<dbReference type="CDD" id="cd03354">
    <property type="entry name" value="LbH_SAT"/>
    <property type="match status" value="1"/>
</dbReference>
<gene>
    <name evidence="7" type="ORF">L1967_00490</name>
</gene>
<dbReference type="InterPro" id="IPR005881">
    <property type="entry name" value="Ser_O-AcTrfase"/>
</dbReference>
<evidence type="ECO:0000256" key="3">
    <source>
        <dbReference type="ARBA" id="ARBA00022737"/>
    </source>
</evidence>
<dbReference type="Pfam" id="PF00132">
    <property type="entry name" value="Hexapep"/>
    <property type="match status" value="1"/>
</dbReference>
<organism evidence="7 8">
    <name type="scientific">Zunongwangia pacifica</name>
    <dbReference type="NCBI Taxonomy" id="2911062"/>
    <lineage>
        <taxon>Bacteria</taxon>
        <taxon>Pseudomonadati</taxon>
        <taxon>Bacteroidota</taxon>
        <taxon>Flavobacteriia</taxon>
        <taxon>Flavobacteriales</taxon>
        <taxon>Flavobacteriaceae</taxon>
        <taxon>Zunongwangia</taxon>
    </lineage>
</organism>
<dbReference type="RefSeq" id="WP_249599753.1">
    <property type="nucleotide sequence ID" value="NZ_JAKHSK010000001.1"/>
</dbReference>
<dbReference type="SUPFAM" id="SSF51161">
    <property type="entry name" value="Trimeric LpxA-like enzymes"/>
    <property type="match status" value="1"/>
</dbReference>
<keyword evidence="6" id="KW-1133">Transmembrane helix</keyword>
<name>A0A9X1ZMW4_9FLAO</name>
<proteinExistence type="inferred from homology"/>
<dbReference type="AlphaFoldDB" id="A0A9X1ZMW4"/>
<protein>
    <recommendedName>
        <fullName evidence="5">Serine acetyltransferase</fullName>
        <ecNumber evidence="5">2.3.1.30</ecNumber>
    </recommendedName>
</protein>
<accession>A0A9X1ZMW4</accession>
<evidence type="ECO:0000313" key="8">
    <source>
        <dbReference type="Proteomes" id="UP001139521"/>
    </source>
</evidence>
<evidence type="ECO:0000256" key="1">
    <source>
        <dbReference type="ARBA" id="ARBA00007274"/>
    </source>
</evidence>
<dbReference type="InterPro" id="IPR001451">
    <property type="entry name" value="Hexapep"/>
</dbReference>
<dbReference type="PANTHER" id="PTHR42811">
    <property type="entry name" value="SERINE ACETYLTRANSFERASE"/>
    <property type="match status" value="1"/>
</dbReference>
<dbReference type="GO" id="GO:0009001">
    <property type="term" value="F:serine O-acetyltransferase activity"/>
    <property type="evidence" value="ECO:0007669"/>
    <property type="project" value="UniProtKB-EC"/>
</dbReference>
<evidence type="ECO:0000256" key="5">
    <source>
        <dbReference type="PIRNR" id="PIRNR000441"/>
    </source>
</evidence>
<keyword evidence="3" id="KW-0677">Repeat</keyword>
<comment type="similarity">
    <text evidence="1 5">Belongs to the transferase hexapeptide repeat family.</text>
</comment>
<dbReference type="EC" id="2.3.1.30" evidence="5"/>
<evidence type="ECO:0000256" key="6">
    <source>
        <dbReference type="SAM" id="Phobius"/>
    </source>
</evidence>
<dbReference type="EMBL" id="JAKHSK010000001">
    <property type="protein sequence ID" value="MCL6216759.1"/>
    <property type="molecule type" value="Genomic_DNA"/>
</dbReference>